<name>A0A062TNE0_9PROT</name>
<dbReference type="STRING" id="1280941.HY2_05040"/>
<comment type="caution">
    <text evidence="9">The sequence shown here is derived from an EMBL/GenBank/DDBJ whole genome shotgun (WGS) entry which is preliminary data.</text>
</comment>
<evidence type="ECO:0000256" key="8">
    <source>
        <dbReference type="ARBA" id="ARBA00023136"/>
    </source>
</evidence>
<dbReference type="InterPro" id="IPR027417">
    <property type="entry name" value="P-loop_NTPase"/>
</dbReference>
<keyword evidence="5" id="KW-0067">ATP-binding</keyword>
<dbReference type="InterPro" id="IPR003439">
    <property type="entry name" value="ABC_transporter-like_ATP-bd"/>
</dbReference>
<dbReference type="GO" id="GO:0015408">
    <property type="term" value="F:ABC-type ferric iron transporter activity"/>
    <property type="evidence" value="ECO:0007669"/>
    <property type="project" value="InterPro"/>
</dbReference>
<dbReference type="Gene3D" id="3.40.50.300">
    <property type="entry name" value="P-loop containing nucleotide triphosphate hydrolases"/>
    <property type="match status" value="1"/>
</dbReference>
<dbReference type="eggNOG" id="COG3842">
    <property type="taxonomic scope" value="Bacteria"/>
</dbReference>
<keyword evidence="3" id="KW-0410">Iron transport</keyword>
<evidence type="ECO:0000256" key="3">
    <source>
        <dbReference type="ARBA" id="ARBA00022496"/>
    </source>
</evidence>
<protein>
    <submittedName>
        <fullName evidence="9">ABC transporter</fullName>
    </submittedName>
</protein>
<evidence type="ECO:0000313" key="9">
    <source>
        <dbReference type="EMBL" id="RAN30364.1"/>
    </source>
</evidence>
<dbReference type="GO" id="GO:0016887">
    <property type="term" value="F:ATP hydrolysis activity"/>
    <property type="evidence" value="ECO:0007669"/>
    <property type="project" value="InterPro"/>
</dbReference>
<evidence type="ECO:0000256" key="6">
    <source>
        <dbReference type="ARBA" id="ARBA00023004"/>
    </source>
</evidence>
<keyword evidence="4" id="KW-0547">Nucleotide-binding</keyword>
<organism evidence="9 10">
    <name type="scientific">Hyphomonas pacifica</name>
    <dbReference type="NCBI Taxonomy" id="1280941"/>
    <lineage>
        <taxon>Bacteria</taxon>
        <taxon>Pseudomonadati</taxon>
        <taxon>Pseudomonadota</taxon>
        <taxon>Alphaproteobacteria</taxon>
        <taxon>Hyphomonadales</taxon>
        <taxon>Hyphomonadaceae</taxon>
        <taxon>Hyphomonas</taxon>
    </lineage>
</organism>
<dbReference type="GO" id="GO:0043190">
    <property type="term" value="C:ATP-binding cassette (ABC) transporter complex"/>
    <property type="evidence" value="ECO:0007669"/>
    <property type="project" value="InterPro"/>
</dbReference>
<dbReference type="SUPFAM" id="SSF52540">
    <property type="entry name" value="P-loop containing nucleoside triphosphate hydrolases"/>
    <property type="match status" value="1"/>
</dbReference>
<gene>
    <name evidence="9" type="ORF">HY3_06010</name>
</gene>
<evidence type="ECO:0000313" key="10">
    <source>
        <dbReference type="Proteomes" id="UP000249123"/>
    </source>
</evidence>
<dbReference type="PROSITE" id="PS50893">
    <property type="entry name" value="ABC_TRANSPORTER_2"/>
    <property type="match status" value="1"/>
</dbReference>
<evidence type="ECO:0000256" key="5">
    <source>
        <dbReference type="ARBA" id="ARBA00022840"/>
    </source>
</evidence>
<dbReference type="GO" id="GO:0005524">
    <property type="term" value="F:ATP binding"/>
    <property type="evidence" value="ECO:0007669"/>
    <property type="project" value="UniProtKB-KW"/>
</dbReference>
<keyword evidence="2" id="KW-1003">Cell membrane</keyword>
<dbReference type="OrthoDB" id="9802264at2"/>
<accession>A0A062TNE0</accession>
<dbReference type="InterPro" id="IPR015853">
    <property type="entry name" value="ABC_transpr_FbpC"/>
</dbReference>
<keyword evidence="7" id="KW-0406">Ion transport</keyword>
<dbReference type="Pfam" id="PF08402">
    <property type="entry name" value="TOBE_2"/>
    <property type="match status" value="1"/>
</dbReference>
<sequence length="336" mass="35039">MSETLTAKGISRRYGTSTVVQNVSLTLQPGEITALLGGSGAGKSTLLRLFAGLEPVDTGEIRLGDQLLSSPERTVPAEKRRIGLIFQDFALFPHLTAAQNVAFGLKSMGKEAARALAAEWLERLGLTGRAEAYPHELSGGEQQRVAIARALAPSPAAILMDEPFSGLDPALRGSVRDTALAAIREAGIPALLVTHDPTEALESADCIAILQGGTLLQQGEAAEIYMNPASAAVAASLGPVSRLKAEHLPEGLTGQAVPAGTELIVRPEGVLHDENSPARAKVLASQLTGPLCRLLLQCNGQALTALVPRTSAPKAGAEIGIRLDPALTFMFQSANT</sequence>
<dbReference type="PROSITE" id="PS00211">
    <property type="entry name" value="ABC_TRANSPORTER_1"/>
    <property type="match status" value="1"/>
</dbReference>
<keyword evidence="8" id="KW-0472">Membrane</keyword>
<reference evidence="9 10" key="1">
    <citation type="submission" date="2013-04" db="EMBL/GenBank/DDBJ databases">
        <title>Hyphomonas sp. T24B3 Genome Sequencing.</title>
        <authorList>
            <person name="Lai Q."/>
            <person name="Shao Z."/>
        </authorList>
    </citation>
    <scope>NUCLEOTIDE SEQUENCE [LARGE SCALE GENOMIC DNA]</scope>
    <source>
        <strain evidence="9 10">T24B3</strain>
    </source>
</reference>
<dbReference type="Pfam" id="PF00005">
    <property type="entry name" value="ABC_tran"/>
    <property type="match status" value="1"/>
</dbReference>
<keyword evidence="6" id="KW-0408">Iron</keyword>
<dbReference type="Proteomes" id="UP000249123">
    <property type="component" value="Unassembled WGS sequence"/>
</dbReference>
<dbReference type="CDD" id="cd03259">
    <property type="entry name" value="ABC_Carb_Solutes_like"/>
    <property type="match status" value="1"/>
</dbReference>
<dbReference type="AlphaFoldDB" id="A0A062TNE0"/>
<dbReference type="PANTHER" id="PTHR42781:SF4">
    <property type="entry name" value="SPERMIDINE_PUTRESCINE IMPORT ATP-BINDING PROTEIN POTA"/>
    <property type="match status" value="1"/>
</dbReference>
<evidence type="ECO:0000256" key="1">
    <source>
        <dbReference type="ARBA" id="ARBA00022448"/>
    </source>
</evidence>
<dbReference type="SUPFAM" id="SSF50331">
    <property type="entry name" value="MOP-like"/>
    <property type="match status" value="1"/>
</dbReference>
<dbReference type="InterPro" id="IPR013611">
    <property type="entry name" value="Transp-assoc_OB_typ2"/>
</dbReference>
<evidence type="ECO:0000256" key="7">
    <source>
        <dbReference type="ARBA" id="ARBA00023065"/>
    </source>
</evidence>
<dbReference type="InterPro" id="IPR017871">
    <property type="entry name" value="ABC_transporter-like_CS"/>
</dbReference>
<dbReference type="FunFam" id="3.40.50.300:FF:000425">
    <property type="entry name" value="Probable ABC transporter, ATP-binding subunit"/>
    <property type="match status" value="1"/>
</dbReference>
<proteinExistence type="predicted"/>
<evidence type="ECO:0000256" key="4">
    <source>
        <dbReference type="ARBA" id="ARBA00022741"/>
    </source>
</evidence>
<dbReference type="InterPro" id="IPR003593">
    <property type="entry name" value="AAA+_ATPase"/>
</dbReference>
<dbReference type="RefSeq" id="WP_034828969.1">
    <property type="nucleotide sequence ID" value="NZ_AWFA01000067.1"/>
</dbReference>
<keyword evidence="1" id="KW-0813">Transport</keyword>
<evidence type="ECO:0000256" key="2">
    <source>
        <dbReference type="ARBA" id="ARBA00022475"/>
    </source>
</evidence>
<dbReference type="InterPro" id="IPR008995">
    <property type="entry name" value="Mo/tungstate-bd_C_term_dom"/>
</dbReference>
<keyword evidence="10" id="KW-1185">Reference proteome</keyword>
<dbReference type="InterPro" id="IPR050093">
    <property type="entry name" value="ABC_SmlMolc_Importer"/>
</dbReference>
<dbReference type="GO" id="GO:0015697">
    <property type="term" value="P:quaternary ammonium group transport"/>
    <property type="evidence" value="ECO:0007669"/>
    <property type="project" value="UniProtKB-ARBA"/>
</dbReference>
<dbReference type="EMBL" id="AWFB01000089">
    <property type="protein sequence ID" value="RAN30364.1"/>
    <property type="molecule type" value="Genomic_DNA"/>
</dbReference>
<dbReference type="PANTHER" id="PTHR42781">
    <property type="entry name" value="SPERMIDINE/PUTRESCINE IMPORT ATP-BINDING PROTEIN POTA"/>
    <property type="match status" value="1"/>
</dbReference>
<dbReference type="SMART" id="SM00382">
    <property type="entry name" value="AAA"/>
    <property type="match status" value="1"/>
</dbReference>